<evidence type="ECO:0000259" key="8">
    <source>
        <dbReference type="PROSITE" id="PS50195"/>
    </source>
</evidence>
<dbReference type="Gene3D" id="3.30.1520.10">
    <property type="entry name" value="Phox-like domain"/>
    <property type="match status" value="1"/>
</dbReference>
<comment type="similarity">
    <text evidence="2">Belongs to the sorting nexin family.</text>
</comment>
<dbReference type="GO" id="GO:0015031">
    <property type="term" value="P:protein transport"/>
    <property type="evidence" value="ECO:0007669"/>
    <property type="project" value="UniProtKB-KW"/>
</dbReference>
<dbReference type="GO" id="GO:1901981">
    <property type="term" value="F:phosphatidylinositol phosphate binding"/>
    <property type="evidence" value="ECO:0007669"/>
    <property type="project" value="TreeGrafter"/>
</dbReference>
<sequence>MRSESQQRLSFVDVPQYRWVTSGRKKKFVEYRVDFWLAEGTAYTQRHARFSALHRFHTKIKSQFGKKVPDFPPKKLRNNDRRFIEHRQKELSHYFQAFLQREELISCLLTYFSIHLSHRRRCEELTRPILGFLHDVTFFDDVSHVGSRSELPNVVILGVLEAFYE</sequence>
<dbReference type="SMART" id="SM00312">
    <property type="entry name" value="PX"/>
    <property type="match status" value="1"/>
</dbReference>
<organism evidence="9">
    <name type="scientific">Caligus clemensi</name>
    <name type="common">Sea louse</name>
    <dbReference type="NCBI Taxonomy" id="344056"/>
    <lineage>
        <taxon>Eukaryota</taxon>
        <taxon>Metazoa</taxon>
        <taxon>Ecdysozoa</taxon>
        <taxon>Arthropoda</taxon>
        <taxon>Crustacea</taxon>
        <taxon>Multicrustacea</taxon>
        <taxon>Hexanauplia</taxon>
        <taxon>Copepoda</taxon>
        <taxon>Siphonostomatoida</taxon>
        <taxon>Caligidae</taxon>
        <taxon>Caligus</taxon>
    </lineage>
</organism>
<dbReference type="AlphaFoldDB" id="C1C1E6"/>
<dbReference type="InterPro" id="IPR001683">
    <property type="entry name" value="PX_dom"/>
</dbReference>
<protein>
    <submittedName>
        <fullName evidence="9">Sorting nexin-24</fullName>
    </submittedName>
</protein>
<evidence type="ECO:0000256" key="6">
    <source>
        <dbReference type="ARBA" id="ARBA00023136"/>
    </source>
</evidence>
<dbReference type="SUPFAM" id="SSF64268">
    <property type="entry name" value="PX domain"/>
    <property type="match status" value="1"/>
</dbReference>
<dbReference type="InterPro" id="IPR036871">
    <property type="entry name" value="PX_dom_sf"/>
</dbReference>
<dbReference type="PANTHER" id="PTHR15813">
    <property type="entry name" value="SORTING NEXIN-22 AND 24"/>
    <property type="match status" value="1"/>
</dbReference>
<proteinExistence type="evidence at transcript level"/>
<evidence type="ECO:0000256" key="7">
    <source>
        <dbReference type="ARBA" id="ARBA00023329"/>
    </source>
</evidence>
<dbReference type="EMBL" id="BT080675">
    <property type="protein sequence ID" value="ACO15099.1"/>
    <property type="molecule type" value="mRNA"/>
</dbReference>
<evidence type="ECO:0000256" key="1">
    <source>
        <dbReference type="ARBA" id="ARBA00004180"/>
    </source>
</evidence>
<keyword evidence="3" id="KW-0813">Transport</keyword>
<evidence type="ECO:0000256" key="4">
    <source>
        <dbReference type="ARBA" id="ARBA00022927"/>
    </source>
</evidence>
<comment type="subcellular location">
    <subcellularLocation>
        <location evidence="1">Cytoplasmic vesicle membrane</location>
        <topology evidence="1">Peripheral membrane protein</topology>
        <orientation evidence="1">Cytoplasmic side</orientation>
    </subcellularLocation>
</comment>
<dbReference type="PROSITE" id="PS50195">
    <property type="entry name" value="PX"/>
    <property type="match status" value="1"/>
</dbReference>
<keyword evidence="7" id="KW-0968">Cytoplasmic vesicle</keyword>
<evidence type="ECO:0000256" key="5">
    <source>
        <dbReference type="ARBA" id="ARBA00023121"/>
    </source>
</evidence>
<feature type="domain" description="PX" evidence="8">
    <location>
        <begin position="9"/>
        <end position="146"/>
    </location>
</feature>
<dbReference type="GO" id="GO:0030659">
    <property type="term" value="C:cytoplasmic vesicle membrane"/>
    <property type="evidence" value="ECO:0007669"/>
    <property type="project" value="UniProtKB-SubCell"/>
</dbReference>
<name>C1C1E6_CALCM</name>
<gene>
    <name evidence="9" type="primary">SNX24</name>
</gene>
<reference evidence="9" key="1">
    <citation type="submission" date="2009-03" db="EMBL/GenBank/DDBJ databases">
        <title>Caligus clemensi ESTs and full-length cDNAs.</title>
        <authorList>
            <person name="Yasuike M."/>
            <person name="von Schalburg K."/>
            <person name="Cooper G."/>
            <person name="Leong J."/>
            <person name="Jones S.R.M."/>
            <person name="Koop B.F."/>
        </authorList>
    </citation>
    <scope>NUCLEOTIDE SEQUENCE</scope>
    <source>
        <tissue evidence="9">Whole</tissue>
    </source>
</reference>
<keyword evidence="6" id="KW-0472">Membrane</keyword>
<keyword evidence="4" id="KW-0653">Protein transport</keyword>
<evidence type="ECO:0000313" key="9">
    <source>
        <dbReference type="EMBL" id="ACO15099.1"/>
    </source>
</evidence>
<evidence type="ECO:0000256" key="3">
    <source>
        <dbReference type="ARBA" id="ARBA00022448"/>
    </source>
</evidence>
<dbReference type="PANTHER" id="PTHR15813:SF9">
    <property type="entry name" value="PX DOMAIN-CONTAINING PROTEIN"/>
    <property type="match status" value="1"/>
</dbReference>
<dbReference type="InterPro" id="IPR052467">
    <property type="entry name" value="Sorting_nexin_PX-domain"/>
</dbReference>
<keyword evidence="5" id="KW-0446">Lipid-binding</keyword>
<evidence type="ECO:0000256" key="2">
    <source>
        <dbReference type="ARBA" id="ARBA00010883"/>
    </source>
</evidence>
<accession>C1C1E6</accession>
<dbReference type="Pfam" id="PF00787">
    <property type="entry name" value="PX"/>
    <property type="match status" value="1"/>
</dbReference>